<accession>A0A438HAS1</accession>
<dbReference type="SUPFAM" id="SSF56672">
    <property type="entry name" value="DNA/RNA polymerases"/>
    <property type="match status" value="1"/>
</dbReference>
<feature type="signal peptide" evidence="1">
    <location>
        <begin position="1"/>
        <end position="23"/>
    </location>
</feature>
<dbReference type="InterPro" id="IPR025724">
    <property type="entry name" value="GAG-pre-integrase_dom"/>
</dbReference>
<sequence length="759" mass="84991">MADLASSSSFLLLNTMFVPLLASQDLFSYLDGSIGAPSATILAVDGTTKSNPTYTFWLHTDQTLLSLLYSSLTEESMSEVLGLCHSHEAWHALEVSFSHWSKTRELQVNDELQLMQRGSQSIVEFSCTFKGLCDQLAAIGRPIDDTDKPARFKTLNDSEWFPNSGATSHMTSDTKVVDQPALYFGNERVMVGKCQLTKDNNCLVTFSSSGFTIQDQVTRTVLGVGRCENGLYVLDRYHHALMSTAFPSPQASVRLWHARLGHPNYRIVASLSRLGQNGIVERKHRHVIETGLTLMFHVRVPLSLWVEAFSIAVFLINQLPSPLLDGKTPYELLFALLALKEPQGFKSTTKHPEWLSAMDDEIQALKTNDTWVLVPRPTNHNVVGCHWIFKTKLRSDGSIERHKARLVAQGFSQIHGLDFGDTFSPIVRLATVYMEQPPGYTDPQFPQHVCRLKRALYGLKQAPRAWFHRFSSFLLKLGFLSSQADSSLFVYHSLVGTIYLLFYVDDMVITGSNSSMVQTLITRLSKEFSMKDLGDLHYFLGVEVQANEKGLFLSQTKYALELLQRASMIDAKPISTPCVIDQHLSTEGKLFSDPTMFCSLTSALQYLTMTRLNLSFSTPPHGLQLHQQFTHDILAYSDADWAVPEYRSLVVATVDIAWIVQLLRDLHVTLSTTPKILCDNQSAIFMAVNPLTRPRSKHIAIDYHFVCELVANGTLKVAFIPSHLQLADSLTKGVTKPRFFLFQSKLSVIPSPTLTLQGG</sequence>
<dbReference type="InterPro" id="IPR013103">
    <property type="entry name" value="RVT_2"/>
</dbReference>
<comment type="caution">
    <text evidence="4">The sequence shown here is derived from an EMBL/GenBank/DDBJ whole genome shotgun (WGS) entry which is preliminary data.</text>
</comment>
<dbReference type="GO" id="GO:0003676">
    <property type="term" value="F:nucleic acid binding"/>
    <property type="evidence" value="ECO:0007669"/>
    <property type="project" value="InterPro"/>
</dbReference>
<feature type="chain" id="PRO_5019499613" evidence="1">
    <location>
        <begin position="24"/>
        <end position="759"/>
    </location>
</feature>
<dbReference type="AlphaFoldDB" id="A0A438HAS1"/>
<feature type="domain" description="GAG-pre-integrase" evidence="3">
    <location>
        <begin position="230"/>
        <end position="274"/>
    </location>
</feature>
<dbReference type="InterPro" id="IPR012337">
    <property type="entry name" value="RNaseH-like_sf"/>
</dbReference>
<gene>
    <name evidence="4" type="primary">RE1_596</name>
    <name evidence="4" type="ORF">CK203_051858</name>
</gene>
<dbReference type="PANTHER" id="PTHR47481:SF35">
    <property type="entry name" value="ZINC FINGER, CCHC-TYPE-RELATED"/>
    <property type="match status" value="1"/>
</dbReference>
<dbReference type="InterPro" id="IPR036397">
    <property type="entry name" value="RNaseH_sf"/>
</dbReference>
<dbReference type="Proteomes" id="UP000288805">
    <property type="component" value="Unassembled WGS sequence"/>
</dbReference>
<dbReference type="Gene3D" id="3.30.420.10">
    <property type="entry name" value="Ribonuclease H-like superfamily/Ribonuclease H"/>
    <property type="match status" value="1"/>
</dbReference>
<name>A0A438HAS1_VITVI</name>
<evidence type="ECO:0000313" key="5">
    <source>
        <dbReference type="Proteomes" id="UP000288805"/>
    </source>
</evidence>
<protein>
    <submittedName>
        <fullName evidence="4">Retrovirus-related Pol polyprotein from transposon RE1</fullName>
    </submittedName>
</protein>
<keyword evidence="1" id="KW-0732">Signal</keyword>
<dbReference type="EMBL" id="QGNW01000252">
    <property type="protein sequence ID" value="RVW81548.1"/>
    <property type="molecule type" value="Genomic_DNA"/>
</dbReference>
<evidence type="ECO:0000256" key="1">
    <source>
        <dbReference type="SAM" id="SignalP"/>
    </source>
</evidence>
<dbReference type="Pfam" id="PF07727">
    <property type="entry name" value="RVT_2"/>
    <property type="match status" value="1"/>
</dbReference>
<evidence type="ECO:0000313" key="4">
    <source>
        <dbReference type="EMBL" id="RVW81548.1"/>
    </source>
</evidence>
<feature type="domain" description="Reverse transcriptase Ty1/copia-type" evidence="2">
    <location>
        <begin position="431"/>
        <end position="578"/>
    </location>
</feature>
<dbReference type="Pfam" id="PF14223">
    <property type="entry name" value="Retrotran_gag_2"/>
    <property type="match status" value="1"/>
</dbReference>
<dbReference type="SUPFAM" id="SSF53098">
    <property type="entry name" value="Ribonuclease H-like"/>
    <property type="match status" value="1"/>
</dbReference>
<evidence type="ECO:0000259" key="2">
    <source>
        <dbReference type="Pfam" id="PF07727"/>
    </source>
</evidence>
<dbReference type="Pfam" id="PF13976">
    <property type="entry name" value="gag_pre-integrs"/>
    <property type="match status" value="1"/>
</dbReference>
<dbReference type="CDD" id="cd09272">
    <property type="entry name" value="RNase_HI_RT_Ty1"/>
    <property type="match status" value="1"/>
</dbReference>
<evidence type="ECO:0000259" key="3">
    <source>
        <dbReference type="Pfam" id="PF13976"/>
    </source>
</evidence>
<dbReference type="InterPro" id="IPR043502">
    <property type="entry name" value="DNA/RNA_pol_sf"/>
</dbReference>
<organism evidence="4 5">
    <name type="scientific">Vitis vinifera</name>
    <name type="common">Grape</name>
    <dbReference type="NCBI Taxonomy" id="29760"/>
    <lineage>
        <taxon>Eukaryota</taxon>
        <taxon>Viridiplantae</taxon>
        <taxon>Streptophyta</taxon>
        <taxon>Embryophyta</taxon>
        <taxon>Tracheophyta</taxon>
        <taxon>Spermatophyta</taxon>
        <taxon>Magnoliopsida</taxon>
        <taxon>eudicotyledons</taxon>
        <taxon>Gunneridae</taxon>
        <taxon>Pentapetalae</taxon>
        <taxon>rosids</taxon>
        <taxon>Vitales</taxon>
        <taxon>Vitaceae</taxon>
        <taxon>Viteae</taxon>
        <taxon>Vitis</taxon>
    </lineage>
</organism>
<proteinExistence type="predicted"/>
<dbReference type="PANTHER" id="PTHR47481">
    <property type="match status" value="1"/>
</dbReference>
<reference evidence="4 5" key="1">
    <citation type="journal article" date="2018" name="PLoS Genet.">
        <title>Population sequencing reveals clonal diversity and ancestral inbreeding in the grapevine cultivar Chardonnay.</title>
        <authorList>
            <person name="Roach M.J."/>
            <person name="Johnson D.L."/>
            <person name="Bohlmann J."/>
            <person name="van Vuuren H.J."/>
            <person name="Jones S.J."/>
            <person name="Pretorius I.S."/>
            <person name="Schmidt S.A."/>
            <person name="Borneman A.R."/>
        </authorList>
    </citation>
    <scope>NUCLEOTIDE SEQUENCE [LARGE SCALE GENOMIC DNA]</scope>
    <source>
        <strain evidence="5">cv. Chardonnay</strain>
        <tissue evidence="4">Leaf</tissue>
    </source>
</reference>